<dbReference type="GeneID" id="70188927"/>
<dbReference type="PANTHER" id="PTHR47706:SF6">
    <property type="entry name" value="NMRA-LIKE FAMILY PROTEIN (AFU_ORTHOLOGUE AFUA_6G00280)"/>
    <property type="match status" value="1"/>
</dbReference>
<evidence type="ECO:0000313" key="4">
    <source>
        <dbReference type="Proteomes" id="UP000756346"/>
    </source>
</evidence>
<dbReference type="GO" id="GO:0016491">
    <property type="term" value="F:oxidoreductase activity"/>
    <property type="evidence" value="ECO:0007669"/>
    <property type="project" value="UniProtKB-KW"/>
</dbReference>
<dbReference type="SUPFAM" id="SSF51735">
    <property type="entry name" value="NAD(P)-binding Rossmann-fold domains"/>
    <property type="match status" value="1"/>
</dbReference>
<gene>
    <name evidence="3" type="ORF">B0I36DRAFT_366937</name>
</gene>
<evidence type="ECO:0000313" key="3">
    <source>
        <dbReference type="EMBL" id="KAH7025040.1"/>
    </source>
</evidence>
<keyword evidence="4" id="KW-1185">Reference proteome</keyword>
<evidence type="ECO:0008006" key="5">
    <source>
        <dbReference type="Google" id="ProtNLM"/>
    </source>
</evidence>
<dbReference type="InterPro" id="IPR036291">
    <property type="entry name" value="NAD(P)-bd_dom_sf"/>
</dbReference>
<comment type="caution">
    <text evidence="3">The sequence shown here is derived from an EMBL/GenBank/DDBJ whole genome shotgun (WGS) entry which is preliminary data.</text>
</comment>
<accession>A0A9P8XYT5</accession>
<dbReference type="EMBL" id="JAGTJQ010000009">
    <property type="protein sequence ID" value="KAH7025040.1"/>
    <property type="molecule type" value="Genomic_DNA"/>
</dbReference>
<organism evidence="3 4">
    <name type="scientific">Microdochium trichocladiopsis</name>
    <dbReference type="NCBI Taxonomy" id="1682393"/>
    <lineage>
        <taxon>Eukaryota</taxon>
        <taxon>Fungi</taxon>
        <taxon>Dikarya</taxon>
        <taxon>Ascomycota</taxon>
        <taxon>Pezizomycotina</taxon>
        <taxon>Sordariomycetes</taxon>
        <taxon>Xylariomycetidae</taxon>
        <taxon>Xylariales</taxon>
        <taxon>Microdochiaceae</taxon>
        <taxon>Microdochium</taxon>
    </lineage>
</organism>
<proteinExistence type="predicted"/>
<dbReference type="InterPro" id="IPR045312">
    <property type="entry name" value="PCBER-like"/>
</dbReference>
<keyword evidence="1" id="KW-0521">NADP</keyword>
<dbReference type="PANTHER" id="PTHR47706">
    <property type="entry name" value="NMRA-LIKE FAMILY PROTEIN"/>
    <property type="match status" value="1"/>
</dbReference>
<dbReference type="OrthoDB" id="5283654at2759"/>
<dbReference type="CDD" id="cd05259">
    <property type="entry name" value="PCBER_SDR_a"/>
    <property type="match status" value="1"/>
</dbReference>
<protein>
    <recommendedName>
        <fullName evidence="5">NmrA-like domain-containing protein</fullName>
    </recommendedName>
</protein>
<evidence type="ECO:0000256" key="1">
    <source>
        <dbReference type="ARBA" id="ARBA00022857"/>
    </source>
</evidence>
<dbReference type="Gene3D" id="3.40.50.720">
    <property type="entry name" value="NAD(P)-binding Rossmann-like Domain"/>
    <property type="match status" value="1"/>
</dbReference>
<sequence>MSSERILVLGAGELGLAVIRALSAYVKRGGAATRATISVLLRESTLTARPALSRELHALGISNIETADVAASSVEALAHLFSRYDTIVSCNGLTLPPGTQLKLVEAVIQSAGVALGERGTEQRQQQPKKRYFPWQFGVDYDTIGRGSAQDLFDEQLAVRDRLRSPVAAAAGVDWTIITTGLFMSFLFRADFGIVDIGARTVRALGAWDQKLTVTDVADIGAAVAEAAFYPPLPGQGWDGGKAEEDQNGRVLFIAGDTLSYAQIADLVNGRYAADGGSTFERVLWDIPALERQKDKDQNLFMFKYRAMFARGKGIAWEKAGTFGERRALKMTNVNTYLHRLDEEGQLTV</sequence>
<dbReference type="InterPro" id="IPR051609">
    <property type="entry name" value="NmrA/Isoflavone_reductase-like"/>
</dbReference>
<name>A0A9P8XYT5_9PEZI</name>
<dbReference type="Proteomes" id="UP000756346">
    <property type="component" value="Unassembled WGS sequence"/>
</dbReference>
<dbReference type="RefSeq" id="XP_046008588.1">
    <property type="nucleotide sequence ID" value="XM_046159381.1"/>
</dbReference>
<keyword evidence="2" id="KW-0560">Oxidoreductase</keyword>
<reference evidence="3" key="1">
    <citation type="journal article" date="2021" name="Nat. Commun.">
        <title>Genetic determinants of endophytism in the Arabidopsis root mycobiome.</title>
        <authorList>
            <person name="Mesny F."/>
            <person name="Miyauchi S."/>
            <person name="Thiergart T."/>
            <person name="Pickel B."/>
            <person name="Atanasova L."/>
            <person name="Karlsson M."/>
            <person name="Huettel B."/>
            <person name="Barry K.W."/>
            <person name="Haridas S."/>
            <person name="Chen C."/>
            <person name="Bauer D."/>
            <person name="Andreopoulos W."/>
            <person name="Pangilinan J."/>
            <person name="LaButti K."/>
            <person name="Riley R."/>
            <person name="Lipzen A."/>
            <person name="Clum A."/>
            <person name="Drula E."/>
            <person name="Henrissat B."/>
            <person name="Kohler A."/>
            <person name="Grigoriev I.V."/>
            <person name="Martin F.M."/>
            <person name="Hacquard S."/>
        </authorList>
    </citation>
    <scope>NUCLEOTIDE SEQUENCE</scope>
    <source>
        <strain evidence="3">MPI-CAGE-CH-0230</strain>
    </source>
</reference>
<dbReference type="AlphaFoldDB" id="A0A9P8XYT5"/>
<evidence type="ECO:0000256" key="2">
    <source>
        <dbReference type="ARBA" id="ARBA00023002"/>
    </source>
</evidence>